<dbReference type="Proteomes" id="UP000219974">
    <property type="component" value="Chromosome 12"/>
</dbReference>
<evidence type="ECO:0000313" key="3">
    <source>
        <dbReference type="EMBL" id="SCO61587.1"/>
    </source>
</evidence>
<organism evidence="2 4">
    <name type="scientific">Plasmodium berghei</name>
    <dbReference type="NCBI Taxonomy" id="5821"/>
    <lineage>
        <taxon>Eukaryota</taxon>
        <taxon>Sar</taxon>
        <taxon>Alveolata</taxon>
        <taxon>Apicomplexa</taxon>
        <taxon>Aconoidasida</taxon>
        <taxon>Haemosporida</taxon>
        <taxon>Plasmodiidae</taxon>
        <taxon>Plasmodium</taxon>
        <taxon>Plasmodium (Vinckeia)</taxon>
    </lineage>
</organism>
<proteinExistence type="predicted"/>
<feature type="domain" description="RAP" evidence="1">
    <location>
        <begin position="788"/>
        <end position="845"/>
    </location>
</feature>
<evidence type="ECO:0000313" key="2">
    <source>
        <dbReference type="EMBL" id="CXI73318.1"/>
    </source>
</evidence>
<dbReference type="EMBL" id="LT608276">
    <property type="protein sequence ID" value="SCO61587.1"/>
    <property type="molecule type" value="Genomic_DNA"/>
</dbReference>
<reference evidence="2 4" key="1">
    <citation type="submission" date="2016-02" db="EMBL/GenBank/DDBJ databases">
        <authorList>
            <consortium name="Pathogen Informatics"/>
        </authorList>
    </citation>
    <scope>NUCLEOTIDE SEQUENCE [LARGE SCALE GENOMIC DNA]</scope>
    <source>
        <strain evidence="2 4">K173</strain>
        <strain evidence="3 5">SP11 RLL</strain>
    </source>
</reference>
<dbReference type="AlphaFoldDB" id="A0A0Y9YAT5"/>
<dbReference type="InterPro" id="IPR013584">
    <property type="entry name" value="RAP"/>
</dbReference>
<protein>
    <recommendedName>
        <fullName evidence="1">RAP domain-containing protein</fullName>
    </recommendedName>
</protein>
<dbReference type="VEuPathDB" id="PlasmoDB:PBANKA_1204600"/>
<dbReference type="PROSITE" id="PS51286">
    <property type="entry name" value="RAP"/>
    <property type="match status" value="1"/>
</dbReference>
<evidence type="ECO:0000313" key="4">
    <source>
        <dbReference type="Proteomes" id="UP000069549"/>
    </source>
</evidence>
<dbReference type="EMBL" id="LT160032">
    <property type="protein sequence ID" value="CXI73318.1"/>
    <property type="molecule type" value="Genomic_DNA"/>
</dbReference>
<accession>A0A0Y9YAT5</accession>
<gene>
    <name evidence="2" type="ORF">PBK173_000317900</name>
    <name evidence="3" type="ORF">PBSP11RLL_000308400</name>
</gene>
<evidence type="ECO:0000259" key="1">
    <source>
        <dbReference type="PROSITE" id="PS51286"/>
    </source>
</evidence>
<dbReference type="Proteomes" id="UP000069549">
    <property type="component" value="Chromosome 12"/>
</dbReference>
<sequence>MIKQVTKNNTTFLWCFKRYVYIPNENDIGKLSIKNLGKYSFDIVRLSKTNNDLYEAFKTRVKSEITLLDGKDCYRILKSLEINNKLDEKEDFIKSVLNKISIESCKYSVKEICDICFLCSKLNLLFIPLFASLSLAFLNKINLATPENISTMCLSFCKVQIKDINLFNRISVATLNILHMFDVESLINVLISYSYLNIKKEMLLYSSVNIFVKNQNNIDINHLIKIAYIYSKFSFINNDINTILRTKLPLYISELTNMQLADLIISLHKLYINTYDINKYFTDVNFLQLEFPIAIKVINILSQIKNINIEFKYDEIMLCVNNFLCINTKRELLESELNKQDCDDISLVGYMDNNNINFESNYIYENNFCETNTQKNEDNKIKEELCLSNVNNEIYLPNVEQKLEQNDAPFLEIIKKNEYPNEYYIENGLFNSRLLNEENEIFNHYSNIDLRNKLNTNSICYLCVDIFESLCNFLVKNSINDEYEKKFKFYLNYMCKEIIKLKDYINFTCLIKLFSSLLKIPIIWGLPFLQLNDITLFKENFLFYIDKETNFYEELINRYFKIFHTSEDVDNHSVILCTMINLFKLKDSVLSVKVNEIIEQNEGEKYTDLLEKCLHHYSSIIKKGNKYSEKKNSYIMEEYIIYNFIDYNYKNVQLWNRSLHDKKDISNQGIENYEECSNSYDKYNEDNINLPYALKPTIMVNKILALELFSIVQNFTKNLKINFKDGMYYIPLLEYDNYIAYIFLGPENYFYSSNEQKELNLINTTLKKSNNIVNNDKEEKKHDIFLINDISYNPYDIFYNEKYFAKTEILIKINYLLTKGYNIIAIPFYSWRWMNPEEKFDAINVHRNNILNAQ</sequence>
<evidence type="ECO:0000313" key="5">
    <source>
        <dbReference type="Proteomes" id="UP000219974"/>
    </source>
</evidence>
<name>A0A0Y9YAT5_PLABE</name>